<reference evidence="2" key="2">
    <citation type="submission" date="2019-06" db="EMBL/GenBank/DDBJ databases">
        <title>Genomics analysis of Aphanomyces spp. identifies a new class of oomycete effector associated with host adaptation.</title>
        <authorList>
            <person name="Gaulin E."/>
        </authorList>
    </citation>
    <scope>NUCLEOTIDE SEQUENCE</scope>
    <source>
        <strain evidence="2">CBS 578.67</strain>
    </source>
</reference>
<dbReference type="AlphaFoldDB" id="A0A485KIY4"/>
<sequence>MTTPASSVLAGSPAAASHTSTLSVVAPTASTSSRFGTLFVSTRGVLHAPTLAFGARARLPSTWERNSVTTPRERTMSVVPRTPVVEPRGKASSRGRKAPASTRAASRRRKLSRASVALAIIRRVAALSAYPIGPRVVDNEETIEPSIEAWRTNMGDYPAERKRRRLRALQTKMSMIQERLQRKKTHYVAKRQR</sequence>
<dbReference type="EMBL" id="VJMH01000556">
    <property type="protein sequence ID" value="KAF0715566.1"/>
    <property type="molecule type" value="Genomic_DNA"/>
</dbReference>
<evidence type="ECO:0000313" key="4">
    <source>
        <dbReference type="EMBL" id="KAF0719075.1"/>
    </source>
</evidence>
<dbReference type="Proteomes" id="UP000332933">
    <property type="component" value="Unassembled WGS sequence"/>
</dbReference>
<dbReference type="EMBL" id="CAADRA010000096">
    <property type="protein sequence ID" value="VFT78524.1"/>
    <property type="molecule type" value="Genomic_DNA"/>
</dbReference>
<feature type="region of interest" description="Disordered" evidence="1">
    <location>
        <begin position="85"/>
        <end position="108"/>
    </location>
</feature>
<evidence type="ECO:0000256" key="1">
    <source>
        <dbReference type="SAM" id="MobiDB-lite"/>
    </source>
</evidence>
<dbReference type="EMBL" id="VJMH01004995">
    <property type="protein sequence ID" value="KAF0701672.1"/>
    <property type="molecule type" value="Genomic_DNA"/>
</dbReference>
<proteinExistence type="predicted"/>
<evidence type="ECO:0000313" key="5">
    <source>
        <dbReference type="EMBL" id="VFT78524.1"/>
    </source>
</evidence>
<dbReference type="EMBL" id="CAADRA010005016">
    <property type="protein sequence ID" value="VFT84803.1"/>
    <property type="molecule type" value="Genomic_DNA"/>
</dbReference>
<evidence type="ECO:0000313" key="2">
    <source>
        <dbReference type="EMBL" id="KAF0701672.1"/>
    </source>
</evidence>
<evidence type="ECO:0000313" key="3">
    <source>
        <dbReference type="EMBL" id="KAF0715566.1"/>
    </source>
</evidence>
<name>A0A485KIY4_9STRA</name>
<evidence type="ECO:0000313" key="6">
    <source>
        <dbReference type="EMBL" id="VFT80484.1"/>
    </source>
</evidence>
<organism evidence="7 8">
    <name type="scientific">Aphanomyces stellatus</name>
    <dbReference type="NCBI Taxonomy" id="120398"/>
    <lineage>
        <taxon>Eukaryota</taxon>
        <taxon>Sar</taxon>
        <taxon>Stramenopiles</taxon>
        <taxon>Oomycota</taxon>
        <taxon>Saprolegniomycetes</taxon>
        <taxon>Saprolegniales</taxon>
        <taxon>Verrucalvaceae</taxon>
        <taxon>Aphanomyces</taxon>
    </lineage>
</organism>
<evidence type="ECO:0000313" key="7">
    <source>
        <dbReference type="EMBL" id="VFT84803.1"/>
    </source>
</evidence>
<evidence type="ECO:0000313" key="8">
    <source>
        <dbReference type="Proteomes" id="UP000332933"/>
    </source>
</evidence>
<dbReference type="EMBL" id="VJMH01000096">
    <property type="protein sequence ID" value="KAF0719075.1"/>
    <property type="molecule type" value="Genomic_DNA"/>
</dbReference>
<dbReference type="EMBL" id="CAADRA010000556">
    <property type="protein sequence ID" value="VFT80484.1"/>
    <property type="molecule type" value="Genomic_DNA"/>
</dbReference>
<protein>
    <submittedName>
        <fullName evidence="5">Aste57867_1305 protein</fullName>
    </submittedName>
    <submittedName>
        <fullName evidence="6">Aste57867_3314 protein</fullName>
    </submittedName>
    <submittedName>
        <fullName evidence="7">Aste57867_7910 protein</fullName>
    </submittedName>
</protein>
<reference evidence="7 8" key="1">
    <citation type="submission" date="2019-03" db="EMBL/GenBank/DDBJ databases">
        <authorList>
            <person name="Gaulin E."/>
            <person name="Dumas B."/>
        </authorList>
    </citation>
    <scope>NUCLEOTIDE SEQUENCE [LARGE SCALE GENOMIC DNA]</scope>
    <source>
        <strain evidence="7">CBS 568.67</strain>
    </source>
</reference>
<keyword evidence="8" id="KW-1185">Reference proteome</keyword>
<gene>
    <name evidence="7" type="primary">Aste57867_7910</name>
    <name evidence="5" type="synonym">Aste57867_1305</name>
    <name evidence="6" type="synonym">Aste57867_3314</name>
    <name evidence="4" type="ORF">As57867_001304</name>
    <name evidence="3" type="ORF">As57867_003304</name>
    <name evidence="2" type="ORF">As57867_007880</name>
    <name evidence="5" type="ORF">ASTE57867_1305</name>
    <name evidence="6" type="ORF">ASTE57867_3314</name>
    <name evidence="7" type="ORF">ASTE57867_7910</name>
</gene>
<accession>A0A485KIY4</accession>